<name>A0A0K2ZVP3_9XANT</name>
<evidence type="ECO:0008006" key="3">
    <source>
        <dbReference type="Google" id="ProtNLM"/>
    </source>
</evidence>
<dbReference type="AlphaFoldDB" id="A0A0K2ZVP3"/>
<dbReference type="InterPro" id="IPR008930">
    <property type="entry name" value="Terpenoid_cyclase/PrenylTrfase"/>
</dbReference>
<dbReference type="Proteomes" id="UP000041247">
    <property type="component" value="Unassembled WGS sequence"/>
</dbReference>
<dbReference type="InterPro" id="IPR050148">
    <property type="entry name" value="Terpene_synthase-like"/>
</dbReference>
<dbReference type="EMBL" id="CXOK01000039">
    <property type="protein sequence ID" value="CTP87450.1"/>
    <property type="molecule type" value="Genomic_DNA"/>
</dbReference>
<dbReference type="Gene3D" id="1.50.10.160">
    <property type="match status" value="1"/>
</dbReference>
<organism evidence="1 2">
    <name type="scientific">Xanthomonas graminis pv. poae</name>
    <dbReference type="NCBI Taxonomy" id="227946"/>
    <lineage>
        <taxon>Bacteria</taxon>
        <taxon>Pseudomonadati</taxon>
        <taxon>Pseudomonadota</taxon>
        <taxon>Gammaproteobacteria</taxon>
        <taxon>Lysobacterales</taxon>
        <taxon>Lysobacteraceae</taxon>
        <taxon>Xanthomonas</taxon>
        <taxon>Xanthomonas translucens group</taxon>
        <taxon>Xanthomonas graminis</taxon>
    </lineage>
</organism>
<protein>
    <recommendedName>
        <fullName evidence="3">Squalene cyclase C-terminal domain-containing protein</fullName>
    </recommendedName>
</protein>
<dbReference type="Gene3D" id="1.50.10.20">
    <property type="match status" value="1"/>
</dbReference>
<dbReference type="RefSeq" id="WP_053840672.1">
    <property type="nucleotide sequence ID" value="NZ_CP076250.1"/>
</dbReference>
<sequence length="515" mass="55524">MNSLSEQILRELRHLLRAMRDGGSVGPSCYDTARSLQFHRDCADRQDAYMWLVAQQQADGGWGSMDFPLFRHAPTWASLLALQRVEQLPGAADALRAARRFLATEPDPYAHTVPEDAPIGAELILPQLCSEAAPLLAGLAHPGHAALLPLRQARLAKLGAVTLPGGHPLLHSWEAWGTSPATARPDADGSIGISPAATAAWHAQALAQGVTPQLGSADAYLQAAARATRSAIDGVVPNVWPIDVFEPCWSLYTLHLAALFAHPALVDAVHAIVAQIDQRMGVRGLGPASRFAADADDTAVAVCVLHLSGRNPTADALRQFQSGDLFVTFPGERNPSVSTNIHVLHALRLLGLPADGASAYVQAQRNRCGLWDNEKWHVSWLYPTAHALAALAQAQPQWRDERALAGLLQAQHGDGGWGAGRGSTLEETAYALFALHAMDEREEPQGRRRIAQAVARALDYMLARYAPGALTQTPLWIGKELYCPLRVVRVAELAGLWLAHRWGSRRAAHAAEATP</sequence>
<gene>
    <name evidence="1" type="ORF">XTPLMG728_1564</name>
</gene>
<dbReference type="PANTHER" id="PTHR31739:SF25">
    <property type="entry name" value="(E,E)-GERANYLLINALOOL SYNTHASE"/>
    <property type="match status" value="1"/>
</dbReference>
<dbReference type="GO" id="GO:0016102">
    <property type="term" value="P:diterpenoid biosynthetic process"/>
    <property type="evidence" value="ECO:0007669"/>
    <property type="project" value="TreeGrafter"/>
</dbReference>
<dbReference type="GO" id="GO:0010333">
    <property type="term" value="F:terpene synthase activity"/>
    <property type="evidence" value="ECO:0007669"/>
    <property type="project" value="InterPro"/>
</dbReference>
<evidence type="ECO:0000313" key="2">
    <source>
        <dbReference type="Proteomes" id="UP000041247"/>
    </source>
</evidence>
<evidence type="ECO:0000313" key="1">
    <source>
        <dbReference type="EMBL" id="CTP87450.1"/>
    </source>
</evidence>
<dbReference type="SUPFAM" id="SSF48239">
    <property type="entry name" value="Terpenoid cyclases/Protein prenyltransferases"/>
    <property type="match status" value="2"/>
</dbReference>
<dbReference type="GO" id="GO:0000287">
    <property type="term" value="F:magnesium ion binding"/>
    <property type="evidence" value="ECO:0007669"/>
    <property type="project" value="TreeGrafter"/>
</dbReference>
<dbReference type="PANTHER" id="PTHR31739">
    <property type="entry name" value="ENT-COPALYL DIPHOSPHATE SYNTHASE, CHLOROPLASTIC"/>
    <property type="match status" value="1"/>
</dbReference>
<proteinExistence type="predicted"/>
<reference evidence="1 2" key="1">
    <citation type="submission" date="2015-07" db="EMBL/GenBank/DDBJ databases">
        <authorList>
            <person name="Noorani M."/>
        </authorList>
    </citation>
    <scope>NUCLEOTIDE SEQUENCE [LARGE SCALE GENOMIC DNA]</scope>
    <source>
        <strain evidence="1">LMG728</strain>
    </source>
</reference>
<accession>A0A0K2ZVP3</accession>